<feature type="chain" id="PRO_5032708412" evidence="2">
    <location>
        <begin position="19"/>
        <end position="571"/>
    </location>
</feature>
<evidence type="ECO:0000256" key="1">
    <source>
        <dbReference type="SAM" id="MobiDB-lite"/>
    </source>
</evidence>
<accession>A0A834MH60</accession>
<proteinExistence type="predicted"/>
<feature type="region of interest" description="Disordered" evidence="1">
    <location>
        <begin position="515"/>
        <end position="571"/>
    </location>
</feature>
<protein>
    <submittedName>
        <fullName evidence="3">Uncharacterized protein</fullName>
    </submittedName>
</protein>
<dbReference type="Proteomes" id="UP000625711">
    <property type="component" value="Unassembled WGS sequence"/>
</dbReference>
<name>A0A834MH60_RHYFE</name>
<feature type="region of interest" description="Disordered" evidence="1">
    <location>
        <begin position="463"/>
        <end position="491"/>
    </location>
</feature>
<feature type="compositionally biased region" description="Polar residues" evidence="1">
    <location>
        <begin position="479"/>
        <end position="491"/>
    </location>
</feature>
<keyword evidence="4" id="KW-1185">Reference proteome</keyword>
<evidence type="ECO:0000313" key="3">
    <source>
        <dbReference type="EMBL" id="KAF7283378.1"/>
    </source>
</evidence>
<comment type="caution">
    <text evidence="3">The sequence shown here is derived from an EMBL/GenBank/DDBJ whole genome shotgun (WGS) entry which is preliminary data.</text>
</comment>
<feature type="compositionally biased region" description="Basic and acidic residues" evidence="1">
    <location>
        <begin position="531"/>
        <end position="540"/>
    </location>
</feature>
<feature type="compositionally biased region" description="Acidic residues" evidence="1">
    <location>
        <begin position="541"/>
        <end position="555"/>
    </location>
</feature>
<feature type="compositionally biased region" description="Basic and acidic residues" evidence="1">
    <location>
        <begin position="466"/>
        <end position="478"/>
    </location>
</feature>
<dbReference type="EMBL" id="JAACXV010000114">
    <property type="protein sequence ID" value="KAF7283378.1"/>
    <property type="molecule type" value="Genomic_DNA"/>
</dbReference>
<feature type="compositionally biased region" description="Pro residues" evidence="1">
    <location>
        <begin position="33"/>
        <end position="42"/>
    </location>
</feature>
<feature type="region of interest" description="Disordered" evidence="1">
    <location>
        <begin position="26"/>
        <end position="120"/>
    </location>
</feature>
<feature type="signal peptide" evidence="2">
    <location>
        <begin position="1"/>
        <end position="18"/>
    </location>
</feature>
<keyword evidence="2" id="KW-0732">Signal</keyword>
<dbReference type="AlphaFoldDB" id="A0A834MH60"/>
<organism evidence="3 4">
    <name type="scientific">Rhynchophorus ferrugineus</name>
    <name type="common">Red palm weevil</name>
    <name type="synonym">Curculio ferrugineus</name>
    <dbReference type="NCBI Taxonomy" id="354439"/>
    <lineage>
        <taxon>Eukaryota</taxon>
        <taxon>Metazoa</taxon>
        <taxon>Ecdysozoa</taxon>
        <taxon>Arthropoda</taxon>
        <taxon>Hexapoda</taxon>
        <taxon>Insecta</taxon>
        <taxon>Pterygota</taxon>
        <taxon>Neoptera</taxon>
        <taxon>Endopterygota</taxon>
        <taxon>Coleoptera</taxon>
        <taxon>Polyphaga</taxon>
        <taxon>Cucujiformia</taxon>
        <taxon>Curculionidae</taxon>
        <taxon>Dryophthorinae</taxon>
        <taxon>Rhynchophorus</taxon>
    </lineage>
</organism>
<gene>
    <name evidence="3" type="ORF">GWI33_000712</name>
</gene>
<dbReference type="OrthoDB" id="8023715at2759"/>
<evidence type="ECO:0000313" key="4">
    <source>
        <dbReference type="Proteomes" id="UP000625711"/>
    </source>
</evidence>
<evidence type="ECO:0000256" key="2">
    <source>
        <dbReference type="SAM" id="SignalP"/>
    </source>
</evidence>
<sequence>MKIIILILLTTCVCISTSDYPPIKRRVYGGPPQGGPPRPPPQFMKKWGKPPQKIQAQFPQNRFPPMRNNRPKPQQQNNYNPGFKGQGNGHHGPVPNNFGGPKFQSNKPRPGPPGKGFFKNPVQQFKSPNIVPNSVQFPQETKIVPNVLPTKPEQHSFVSSPSIPEYDYHIQTNNIPINTQPIKQVGEIGPIHTIPAPNLGPADKSNHLEQKKKQLQLQQQQRYQQELKQQYVTEQPIVHQYQVTEPSELTHFHRDELNQATHQISHNPALSYQHLLPNDLKNLHAIQGQNVQGYQNLPSTLFVQDNFGAAPTNNNDGISIVFDHLHEDESAQDMAFSNMNHYQAMNSGYNIAKAPAQTQAIQSSFLQQQPQLLPQFMQALPGYIAQYQPDNVQVPNKNGPPDYQTFNYDEQSHQAQSKSDNSANFVSATYSLGLSDEIQPDQGAPQSAGESLNQAQIVQNYFGSRSDADIQTRRKDTDISNSMKSGFYSSVPSKEVADRLAQLQAAGRVNNNLMQINSSQNPEDDNEDDASIERSDKNETSDIEYDDDYSEEDQSTSDQDRDFGHKISSRQ</sequence>
<reference evidence="3" key="1">
    <citation type="submission" date="2020-08" db="EMBL/GenBank/DDBJ databases">
        <title>Genome sequencing and assembly of the red palm weevil Rhynchophorus ferrugineus.</title>
        <authorList>
            <person name="Dias G.B."/>
            <person name="Bergman C.M."/>
            <person name="Manee M."/>
        </authorList>
    </citation>
    <scope>NUCLEOTIDE SEQUENCE</scope>
    <source>
        <strain evidence="3">AA-2017</strain>
        <tissue evidence="3">Whole larva</tissue>
    </source>
</reference>
<feature type="compositionally biased region" description="Low complexity" evidence="1">
    <location>
        <begin position="64"/>
        <end position="81"/>
    </location>
</feature>